<protein>
    <recommendedName>
        <fullName evidence="4">CCHC-type domain-containing protein</fullName>
    </recommendedName>
</protein>
<keyword evidence="3" id="KW-1185">Reference proteome</keyword>
<feature type="compositionally biased region" description="Low complexity" evidence="1">
    <location>
        <begin position="78"/>
        <end position="95"/>
    </location>
</feature>
<comment type="caution">
    <text evidence="2">The sequence shown here is derived from an EMBL/GenBank/DDBJ whole genome shotgun (WGS) entry which is preliminary data.</text>
</comment>
<feature type="region of interest" description="Disordered" evidence="1">
    <location>
        <begin position="78"/>
        <end position="108"/>
    </location>
</feature>
<gene>
    <name evidence="2" type="ORF">H1R20_g11769</name>
</gene>
<dbReference type="Proteomes" id="UP001140091">
    <property type="component" value="Unassembled WGS sequence"/>
</dbReference>
<evidence type="ECO:0000313" key="3">
    <source>
        <dbReference type="Proteomes" id="UP001140091"/>
    </source>
</evidence>
<dbReference type="EMBL" id="JANBPK010001190">
    <property type="protein sequence ID" value="KAJ2925355.1"/>
    <property type="molecule type" value="Genomic_DNA"/>
</dbReference>
<evidence type="ECO:0000313" key="2">
    <source>
        <dbReference type="EMBL" id="KAJ2925355.1"/>
    </source>
</evidence>
<sequence>MRAFLSQLTKWRNDLLNNDYQLSNSQFVTCITSSVSTIPDYQMFISAIEGAAKVTGTTITSEILKKCLIAKHEARNGINSNATTSGSGSAALTASRSKDGKGGKKKRKNEYHCTICNISGHSKEKCYAERGGQHNQAPEWYKKKQAE</sequence>
<dbReference type="OrthoDB" id="2692435at2759"/>
<proteinExistence type="predicted"/>
<evidence type="ECO:0000256" key="1">
    <source>
        <dbReference type="SAM" id="MobiDB-lite"/>
    </source>
</evidence>
<feature type="non-terminal residue" evidence="2">
    <location>
        <position position="147"/>
    </location>
</feature>
<reference evidence="2" key="1">
    <citation type="submission" date="2022-06" db="EMBL/GenBank/DDBJ databases">
        <title>Genome Sequence of Candolleomyces eurysporus.</title>
        <authorList>
            <person name="Buettner E."/>
        </authorList>
    </citation>
    <scope>NUCLEOTIDE SEQUENCE</scope>
    <source>
        <strain evidence="2">VTCC 930004</strain>
    </source>
</reference>
<organism evidence="2 3">
    <name type="scientific">Candolleomyces eurysporus</name>
    <dbReference type="NCBI Taxonomy" id="2828524"/>
    <lineage>
        <taxon>Eukaryota</taxon>
        <taxon>Fungi</taxon>
        <taxon>Dikarya</taxon>
        <taxon>Basidiomycota</taxon>
        <taxon>Agaricomycotina</taxon>
        <taxon>Agaricomycetes</taxon>
        <taxon>Agaricomycetidae</taxon>
        <taxon>Agaricales</taxon>
        <taxon>Agaricineae</taxon>
        <taxon>Psathyrellaceae</taxon>
        <taxon>Candolleomyces</taxon>
    </lineage>
</organism>
<dbReference type="AlphaFoldDB" id="A0A9W8MAY3"/>
<name>A0A9W8MAY3_9AGAR</name>
<accession>A0A9W8MAY3</accession>
<evidence type="ECO:0008006" key="4">
    <source>
        <dbReference type="Google" id="ProtNLM"/>
    </source>
</evidence>